<keyword evidence="6" id="KW-0378">Hydrolase</keyword>
<dbReference type="OrthoDB" id="9782003at2"/>
<feature type="transmembrane region" description="Helical" evidence="11">
    <location>
        <begin position="452"/>
        <end position="470"/>
    </location>
</feature>
<dbReference type="PROSITE" id="PS50106">
    <property type="entry name" value="PDZ"/>
    <property type="match status" value="1"/>
</dbReference>
<dbReference type="PATRIC" id="fig|1107311.5.peg.2791"/>
<comment type="caution">
    <text evidence="13">The sequence shown here is derived from an EMBL/GenBank/DDBJ whole genome shotgun (WGS) entry which is preliminary data.</text>
</comment>
<dbReference type="Gene3D" id="2.30.42.10">
    <property type="match status" value="2"/>
</dbReference>
<sequence length="530" mass="59295">MIQLGQILFILSVLVILHEFGHYITARMFKVKVEKFYLFIDAGFSLLKKKIGDTEWGIGWLPIGGYVKLAGMVDESMDMEQMKQEPQPWEFRSKPAWQRLIIMLGGIIVNVLLAWFLYTVVYTTYGQKYVSTDKIQENGLSFGETGLNAGFKNGDKILAVDGAYQPRFNRMVLDALLGDNIEIERNGEKKTIVLSDENKAQILAKEGRDFVGARNLISQVVIDSVAPVKNKPSVFMAGDKLQMLNNKSFVYFDELTDELKNHKGKTVPVTVLRKDAPVTVSLTIDKDGEVGFGENIFLAPSADMAASSVDEVVPGSEADKAKLQEKDIILGFNNRVYESYFDFTSQLKLSADKDVTLNILRGTQRMNLPAHVGKNGKLGFRLKSNNQPSYEIVNKLSVAQAFPEAVKESWQLLIYNVKQFKLILRPKTEAYKHVKSPVGIARALPDTWNWEFIWNFTALFSIGLAFMNLLPIPGLDGGHALFTIAEMITGKTLSEKAMGHVQTAGMIILLTLMVLTFGKDIYQLVADKLL</sequence>
<evidence type="ECO:0000256" key="3">
    <source>
        <dbReference type="ARBA" id="ARBA00007931"/>
    </source>
</evidence>
<dbReference type="RefSeq" id="WP_035630288.1">
    <property type="nucleotide sequence ID" value="NZ_AVCS01000008.1"/>
</dbReference>
<keyword evidence="7" id="KW-0862">Zinc</keyword>
<evidence type="ECO:0000313" key="13">
    <source>
        <dbReference type="EMBL" id="KGO96183.1"/>
    </source>
</evidence>
<keyword evidence="9 13" id="KW-0482">Metalloprotease</keyword>
<evidence type="ECO:0000256" key="8">
    <source>
        <dbReference type="ARBA" id="ARBA00022989"/>
    </source>
</evidence>
<keyword evidence="10 11" id="KW-0472">Membrane</keyword>
<evidence type="ECO:0000313" key="14">
    <source>
        <dbReference type="Proteomes" id="UP000030149"/>
    </source>
</evidence>
<evidence type="ECO:0000256" key="1">
    <source>
        <dbReference type="ARBA" id="ARBA00001947"/>
    </source>
</evidence>
<dbReference type="InterPro" id="IPR036034">
    <property type="entry name" value="PDZ_sf"/>
</dbReference>
<keyword evidence="4 13" id="KW-0645">Protease</keyword>
<dbReference type="Pfam" id="PF02163">
    <property type="entry name" value="Peptidase_M50"/>
    <property type="match status" value="1"/>
</dbReference>
<dbReference type="GO" id="GO:0006508">
    <property type="term" value="P:proteolysis"/>
    <property type="evidence" value="ECO:0007669"/>
    <property type="project" value="UniProtKB-KW"/>
</dbReference>
<evidence type="ECO:0000256" key="11">
    <source>
        <dbReference type="SAM" id="Phobius"/>
    </source>
</evidence>
<comment type="cofactor">
    <cofactor evidence="1">
        <name>Zn(2+)</name>
        <dbReference type="ChEBI" id="CHEBI:29105"/>
    </cofactor>
</comment>
<evidence type="ECO:0000256" key="7">
    <source>
        <dbReference type="ARBA" id="ARBA00022833"/>
    </source>
</evidence>
<dbReference type="Proteomes" id="UP000030149">
    <property type="component" value="Unassembled WGS sequence"/>
</dbReference>
<name>A0A0A2MXQ8_9FLAO</name>
<dbReference type="AlphaFoldDB" id="A0A0A2MXQ8"/>
<proteinExistence type="inferred from homology"/>
<evidence type="ECO:0000256" key="9">
    <source>
        <dbReference type="ARBA" id="ARBA00023049"/>
    </source>
</evidence>
<dbReference type="STRING" id="1107311.Q767_07985"/>
<evidence type="ECO:0000256" key="2">
    <source>
        <dbReference type="ARBA" id="ARBA00004141"/>
    </source>
</evidence>
<feature type="domain" description="PDZ" evidence="12">
    <location>
        <begin position="279"/>
        <end position="363"/>
    </location>
</feature>
<feature type="transmembrane region" description="Helical" evidence="11">
    <location>
        <begin position="497"/>
        <end position="518"/>
    </location>
</feature>
<dbReference type="GO" id="GO:0016020">
    <property type="term" value="C:membrane"/>
    <property type="evidence" value="ECO:0007669"/>
    <property type="project" value="UniProtKB-SubCell"/>
</dbReference>
<dbReference type="PANTHER" id="PTHR42837">
    <property type="entry name" value="REGULATOR OF SIGMA-E PROTEASE RSEP"/>
    <property type="match status" value="1"/>
</dbReference>
<reference evidence="14" key="1">
    <citation type="submission" date="2013-09" db="EMBL/GenBank/DDBJ databases">
        <authorList>
            <person name="Zeng Z."/>
            <person name="Chen C."/>
        </authorList>
    </citation>
    <scope>NUCLEOTIDE SEQUENCE [LARGE SCALE GENOMIC DNA]</scope>
    <source>
        <strain evidence="14">DK69</strain>
    </source>
</reference>
<keyword evidence="8 11" id="KW-1133">Transmembrane helix</keyword>
<dbReference type="EMBL" id="JRLZ01000005">
    <property type="protein sequence ID" value="KGO96183.1"/>
    <property type="molecule type" value="Genomic_DNA"/>
</dbReference>
<keyword evidence="14" id="KW-1185">Reference proteome</keyword>
<dbReference type="SUPFAM" id="SSF50156">
    <property type="entry name" value="PDZ domain-like"/>
    <property type="match status" value="2"/>
</dbReference>
<dbReference type="InterPro" id="IPR001478">
    <property type="entry name" value="PDZ"/>
</dbReference>
<dbReference type="GO" id="GO:0004222">
    <property type="term" value="F:metalloendopeptidase activity"/>
    <property type="evidence" value="ECO:0007669"/>
    <property type="project" value="InterPro"/>
</dbReference>
<accession>A0A0A2MXQ8</accession>
<dbReference type="PANTHER" id="PTHR42837:SF2">
    <property type="entry name" value="MEMBRANE METALLOPROTEASE ARASP2, CHLOROPLASTIC-RELATED"/>
    <property type="match status" value="1"/>
</dbReference>
<feature type="transmembrane region" description="Helical" evidence="11">
    <location>
        <begin position="6"/>
        <end position="25"/>
    </location>
</feature>
<gene>
    <name evidence="13" type="ORF">Q767_07985</name>
</gene>
<reference evidence="13 14" key="2">
    <citation type="journal article" date="2015" name="Stand. Genomic Sci.">
        <title>High quality draft genomic sequence of Flavobacterium enshiense DK69(T) and comparison among Flavobacterium genomes.</title>
        <authorList>
            <person name="Zeng Z."/>
            <person name="Chen C."/>
            <person name="Du H."/>
            <person name="Wang G."/>
            <person name="Li M."/>
        </authorList>
    </citation>
    <scope>NUCLEOTIDE SEQUENCE [LARGE SCALE GENOMIC DNA]</scope>
    <source>
        <strain evidence="13 14">DK69</strain>
    </source>
</reference>
<protein>
    <submittedName>
        <fullName evidence="13">Zinc metalloprotease</fullName>
    </submittedName>
</protein>
<dbReference type="InterPro" id="IPR004387">
    <property type="entry name" value="Pept_M50_Zn"/>
</dbReference>
<evidence type="ECO:0000256" key="5">
    <source>
        <dbReference type="ARBA" id="ARBA00022692"/>
    </source>
</evidence>
<comment type="subcellular location">
    <subcellularLocation>
        <location evidence="2">Membrane</location>
        <topology evidence="2">Multi-pass membrane protein</topology>
    </subcellularLocation>
</comment>
<evidence type="ECO:0000259" key="12">
    <source>
        <dbReference type="PROSITE" id="PS50106"/>
    </source>
</evidence>
<comment type="similarity">
    <text evidence="3">Belongs to the peptidase M50B family.</text>
</comment>
<evidence type="ECO:0000256" key="10">
    <source>
        <dbReference type="ARBA" id="ARBA00023136"/>
    </source>
</evidence>
<keyword evidence="5 11" id="KW-0812">Transmembrane</keyword>
<evidence type="ECO:0000256" key="4">
    <source>
        <dbReference type="ARBA" id="ARBA00022670"/>
    </source>
</evidence>
<dbReference type="CDD" id="cd06163">
    <property type="entry name" value="S2P-M50_PDZ_RseP-like"/>
    <property type="match status" value="1"/>
</dbReference>
<evidence type="ECO:0000256" key="6">
    <source>
        <dbReference type="ARBA" id="ARBA00022801"/>
    </source>
</evidence>
<dbReference type="InterPro" id="IPR008915">
    <property type="entry name" value="Peptidase_M50"/>
</dbReference>
<feature type="transmembrane region" description="Helical" evidence="11">
    <location>
        <begin position="100"/>
        <end position="118"/>
    </location>
</feature>
<organism evidence="13 14">
    <name type="scientific">Flavobacterium enshiense DK69</name>
    <dbReference type="NCBI Taxonomy" id="1107311"/>
    <lineage>
        <taxon>Bacteria</taxon>
        <taxon>Pseudomonadati</taxon>
        <taxon>Bacteroidota</taxon>
        <taxon>Flavobacteriia</taxon>
        <taxon>Flavobacteriales</taxon>
        <taxon>Flavobacteriaceae</taxon>
        <taxon>Flavobacterium</taxon>
    </lineage>
</organism>
<dbReference type="eggNOG" id="COG0750">
    <property type="taxonomic scope" value="Bacteria"/>
</dbReference>